<dbReference type="Gene3D" id="3.40.50.300">
    <property type="entry name" value="P-loop containing nucleotide triphosphate hydrolases"/>
    <property type="match status" value="1"/>
</dbReference>
<accession>A0A5P9NG09</accession>
<dbReference type="InterPro" id="IPR027417">
    <property type="entry name" value="P-loop_NTPase"/>
</dbReference>
<protein>
    <recommendedName>
        <fullName evidence="3">Sulfotransferase family protein</fullName>
    </recommendedName>
</protein>
<sequence>MRLIIHAGSPKTGTSKLQQHLSETRTELLESNRTLYPNAGRNFANESFDRHVGLRFAFRDPEADPDGLETDVGIDGPVARKNYREEFIREFDSEIALTNPEIVIVSDEALFRFSEPQLWKSIREFFESRFDEILVIVYLRRPDEYITSWYSQCVKMGEKMPLGDFTTQACDEGNQRLVKLDTIATAFSKESLSVRPYIPAGRSGHDIVADFAEAAACTLGTATSELRNTSLSAFGCEILRNINCAYEEGGRPEVFRRIASQKFPGEPAQLNRNQIESVHSAFYAEHQEIVKRYMGGDSRKLYQYDDMLQAPIKHQEENIEEMAKEVASALVELRRFHFNQSARQPEPITTRPASHRFLDRIKAIACKTRT</sequence>
<keyword evidence="2" id="KW-1185">Reference proteome</keyword>
<organism evidence="1 2">
    <name type="scientific">Halioglobus maricola</name>
    <dbReference type="NCBI Taxonomy" id="2601894"/>
    <lineage>
        <taxon>Bacteria</taxon>
        <taxon>Pseudomonadati</taxon>
        <taxon>Pseudomonadota</taxon>
        <taxon>Gammaproteobacteria</taxon>
        <taxon>Cellvibrionales</taxon>
        <taxon>Halieaceae</taxon>
        <taxon>Halioglobus</taxon>
    </lineage>
</organism>
<evidence type="ECO:0000313" key="1">
    <source>
        <dbReference type="EMBL" id="QFU74476.1"/>
    </source>
</evidence>
<dbReference type="AlphaFoldDB" id="A0A5P9NG09"/>
<evidence type="ECO:0000313" key="2">
    <source>
        <dbReference type="Proteomes" id="UP000326287"/>
    </source>
</evidence>
<dbReference type="SUPFAM" id="SSF52540">
    <property type="entry name" value="P-loop containing nucleoside triphosphate hydrolases"/>
    <property type="match status" value="1"/>
</dbReference>
<dbReference type="Proteomes" id="UP000326287">
    <property type="component" value="Chromosome"/>
</dbReference>
<dbReference type="KEGG" id="halc:EY643_01730"/>
<dbReference type="EMBL" id="CP036422">
    <property type="protein sequence ID" value="QFU74476.1"/>
    <property type="molecule type" value="Genomic_DNA"/>
</dbReference>
<reference evidence="1 2" key="1">
    <citation type="submission" date="2019-02" db="EMBL/GenBank/DDBJ databases">
        <authorList>
            <person name="Li S.-H."/>
        </authorList>
    </citation>
    <scope>NUCLEOTIDE SEQUENCE [LARGE SCALE GENOMIC DNA]</scope>
    <source>
        <strain evidence="1 2">IMCC14385</strain>
    </source>
</reference>
<name>A0A5P9NG09_9GAMM</name>
<proteinExistence type="predicted"/>
<gene>
    <name evidence="1" type="ORF">EY643_01730</name>
</gene>
<dbReference type="OrthoDB" id="547265at2"/>
<evidence type="ECO:0008006" key="3">
    <source>
        <dbReference type="Google" id="ProtNLM"/>
    </source>
</evidence>
<dbReference type="RefSeq" id="WP_152660588.1">
    <property type="nucleotide sequence ID" value="NZ_CP036422.1"/>
</dbReference>